<dbReference type="InterPro" id="IPR037069">
    <property type="entry name" value="AcylCoA_DH/ox_N_sf"/>
</dbReference>
<dbReference type="PANTHER" id="PTHR43884:SF35">
    <property type="entry name" value="DEHYDROGENASE, MITOCHONDRIAL, PUTATIVE-RELATED"/>
    <property type="match status" value="1"/>
</dbReference>
<dbReference type="InterPro" id="IPR046373">
    <property type="entry name" value="Acyl-CoA_Oxase/DH_mid-dom_sf"/>
</dbReference>
<dbReference type="InterPro" id="IPR000182">
    <property type="entry name" value="GNAT_dom"/>
</dbReference>
<dbReference type="InterPro" id="IPR006091">
    <property type="entry name" value="Acyl-CoA_Oxase/DH_mid-dom"/>
</dbReference>
<proteinExistence type="inferred from homology"/>
<dbReference type="Gene3D" id="1.20.140.10">
    <property type="entry name" value="Butyryl-CoA Dehydrogenase, subunit A, domain 3"/>
    <property type="match status" value="1"/>
</dbReference>
<evidence type="ECO:0000256" key="1">
    <source>
        <dbReference type="ARBA" id="ARBA00001974"/>
    </source>
</evidence>
<feature type="region of interest" description="Disordered" evidence="6">
    <location>
        <begin position="20"/>
        <end position="47"/>
    </location>
</feature>
<dbReference type="Pfam" id="PF02771">
    <property type="entry name" value="Acyl-CoA_dh_N"/>
    <property type="match status" value="1"/>
</dbReference>
<dbReference type="SUPFAM" id="SSF55729">
    <property type="entry name" value="Acyl-CoA N-acyltransferases (Nat)"/>
    <property type="match status" value="1"/>
</dbReference>
<evidence type="ECO:0000313" key="9">
    <source>
        <dbReference type="Proteomes" id="UP001611383"/>
    </source>
</evidence>
<dbReference type="Gene3D" id="3.40.630.30">
    <property type="match status" value="1"/>
</dbReference>
<feature type="domain" description="N-acetyltransferase" evidence="7">
    <location>
        <begin position="406"/>
        <end position="554"/>
    </location>
</feature>
<protein>
    <submittedName>
        <fullName evidence="8">GNAT family N-acetyltransferase</fullName>
    </submittedName>
</protein>
<dbReference type="Pfam" id="PF00441">
    <property type="entry name" value="Acyl-CoA_dh_1"/>
    <property type="match status" value="1"/>
</dbReference>
<dbReference type="InterPro" id="IPR009075">
    <property type="entry name" value="AcylCo_DH/oxidase_C"/>
</dbReference>
<keyword evidence="4 5" id="KW-0274">FAD</keyword>
<comment type="similarity">
    <text evidence="2 5">Belongs to the acyl-CoA dehydrogenase family.</text>
</comment>
<dbReference type="Proteomes" id="UP001611383">
    <property type="component" value="Chromosome"/>
</dbReference>
<dbReference type="InterPro" id="IPR013786">
    <property type="entry name" value="AcylCoA_DH/ox_N"/>
</dbReference>
<accession>A0ABY9WKD3</accession>
<dbReference type="Pfam" id="PF02770">
    <property type="entry name" value="Acyl-CoA_dh_M"/>
    <property type="match status" value="1"/>
</dbReference>
<gene>
    <name evidence="8" type="ORF">F0U60_08085</name>
</gene>
<reference evidence="8 9" key="1">
    <citation type="submission" date="2019-08" db="EMBL/GenBank/DDBJ databases">
        <title>Archangium and Cystobacter genomes.</title>
        <authorList>
            <person name="Chen I.-C.K."/>
            <person name="Wielgoss S."/>
        </authorList>
    </citation>
    <scope>NUCLEOTIDE SEQUENCE [LARGE SCALE GENOMIC DNA]</scope>
    <source>
        <strain evidence="8 9">Cbm 6</strain>
    </source>
</reference>
<evidence type="ECO:0000259" key="7">
    <source>
        <dbReference type="PROSITE" id="PS51186"/>
    </source>
</evidence>
<evidence type="ECO:0000256" key="2">
    <source>
        <dbReference type="ARBA" id="ARBA00009347"/>
    </source>
</evidence>
<organism evidence="8 9">
    <name type="scientific">Archangium minus</name>
    <dbReference type="NCBI Taxonomy" id="83450"/>
    <lineage>
        <taxon>Bacteria</taxon>
        <taxon>Pseudomonadati</taxon>
        <taxon>Myxococcota</taxon>
        <taxon>Myxococcia</taxon>
        <taxon>Myxococcales</taxon>
        <taxon>Cystobacterineae</taxon>
        <taxon>Archangiaceae</taxon>
        <taxon>Archangium</taxon>
    </lineage>
</organism>
<dbReference type="CDD" id="cd04301">
    <property type="entry name" value="NAT_SF"/>
    <property type="match status" value="1"/>
</dbReference>
<dbReference type="InterPro" id="IPR016181">
    <property type="entry name" value="Acyl_CoA_acyltransferase"/>
</dbReference>
<evidence type="ECO:0000256" key="5">
    <source>
        <dbReference type="RuleBase" id="RU362125"/>
    </source>
</evidence>
<evidence type="ECO:0000313" key="8">
    <source>
        <dbReference type="EMBL" id="WNG44060.1"/>
    </source>
</evidence>
<dbReference type="Pfam" id="PF13527">
    <property type="entry name" value="Acetyltransf_9"/>
    <property type="match status" value="1"/>
</dbReference>
<dbReference type="CDD" id="cd00567">
    <property type="entry name" value="ACAD"/>
    <property type="match status" value="1"/>
</dbReference>
<dbReference type="InterPro" id="IPR036250">
    <property type="entry name" value="AcylCo_DH-like_C"/>
</dbReference>
<evidence type="ECO:0000256" key="4">
    <source>
        <dbReference type="ARBA" id="ARBA00022827"/>
    </source>
</evidence>
<keyword evidence="5" id="KW-0560">Oxidoreductase</keyword>
<dbReference type="Gene3D" id="1.10.540.10">
    <property type="entry name" value="Acyl-CoA dehydrogenase/oxidase, N-terminal domain"/>
    <property type="match status" value="1"/>
</dbReference>
<sequence length="580" mass="62023">MRSALYERFRTLGDRYRAERAKVGRKRRRADPHPSPLPAGEGAPTGLDRTAFQQLGEAGMFRAALEPALGGEGLTGAVHALAGFAAGSGDLGLATSLLTHLVCVRLLAHAGTQAQRARHLPRLLSGEWVGAVANSEPRAGTDILALRARVVPTRDGLRLDARKCSITNVGSADLAIVSARLAGVLPSHAVNLFLLETACPGVYMRPVTDLTGLSTSATGNLVARRVVLPSDARLGEPGDGVRLFRTTFTEERLLTGVLYLAAVRRCLERGMAHAQARRTFGEPLGRHQYIQERLVRMRVAEETLEALLDSTLGALSRGEDVFGTLSIIKLHGVEAAVDAAQGLMRVLGGKGLRRGEGAEGMLRDLLCLSVFGGTVELHKVVLYNETVKARGRARPLPGGDETLEVHDTGTLPPGLEAELCALVARTFPGEPALHGRYYYDTRPNLVVTVRRNGGLAGFRAITFREVMLGGRMVKVAGLGIAVAPEHQRQGLGTRLTHRVLALLAERGVELALAFLLTRSAEKLLRTTGFSRLTVPVTYLAREGGRLITESMPAYGLALGGSALLEEIEARGGLHLGVGTW</sequence>
<dbReference type="PROSITE" id="PS51186">
    <property type="entry name" value="GNAT"/>
    <property type="match status" value="1"/>
</dbReference>
<dbReference type="EMBL" id="CP043494">
    <property type="protein sequence ID" value="WNG44060.1"/>
    <property type="molecule type" value="Genomic_DNA"/>
</dbReference>
<name>A0ABY9WKD3_9BACT</name>
<dbReference type="InterPro" id="IPR009100">
    <property type="entry name" value="AcylCoA_DH/oxidase_NM_dom_sf"/>
</dbReference>
<keyword evidence="9" id="KW-1185">Reference proteome</keyword>
<evidence type="ECO:0000256" key="6">
    <source>
        <dbReference type="SAM" id="MobiDB-lite"/>
    </source>
</evidence>
<dbReference type="Gene3D" id="2.40.110.10">
    <property type="entry name" value="Butyryl-CoA Dehydrogenase, subunit A, domain 2"/>
    <property type="match status" value="1"/>
</dbReference>
<dbReference type="SUPFAM" id="SSF56645">
    <property type="entry name" value="Acyl-CoA dehydrogenase NM domain-like"/>
    <property type="match status" value="1"/>
</dbReference>
<dbReference type="SUPFAM" id="SSF47203">
    <property type="entry name" value="Acyl-CoA dehydrogenase C-terminal domain-like"/>
    <property type="match status" value="1"/>
</dbReference>
<keyword evidence="3 5" id="KW-0285">Flavoprotein</keyword>
<evidence type="ECO:0000256" key="3">
    <source>
        <dbReference type="ARBA" id="ARBA00022630"/>
    </source>
</evidence>
<dbReference type="RefSeq" id="WP_395816138.1">
    <property type="nucleotide sequence ID" value="NZ_CP043494.1"/>
</dbReference>
<comment type="cofactor">
    <cofactor evidence="1 5">
        <name>FAD</name>
        <dbReference type="ChEBI" id="CHEBI:57692"/>
    </cofactor>
</comment>
<dbReference type="PANTHER" id="PTHR43884">
    <property type="entry name" value="ACYL-COA DEHYDROGENASE"/>
    <property type="match status" value="1"/>
</dbReference>